<keyword evidence="14" id="KW-1185">Reference proteome</keyword>
<dbReference type="GO" id="GO:0005912">
    <property type="term" value="C:adherens junction"/>
    <property type="evidence" value="ECO:0007669"/>
    <property type="project" value="TreeGrafter"/>
</dbReference>
<comment type="similarity">
    <text evidence="2">Belongs to the shroom family.</text>
</comment>
<feature type="region of interest" description="Disordered" evidence="9">
    <location>
        <begin position="984"/>
        <end position="1010"/>
    </location>
</feature>
<feature type="region of interest" description="Disordered" evidence="9">
    <location>
        <begin position="142"/>
        <end position="259"/>
    </location>
</feature>
<dbReference type="InterPro" id="IPR001478">
    <property type="entry name" value="PDZ"/>
</dbReference>
<dbReference type="Ensembl" id="ENSCMIT00000027828.1">
    <property type="protein sequence ID" value="ENSCMIP00000027392.1"/>
    <property type="gene ID" value="ENSCMIG00000011927.1"/>
</dbReference>
<reference evidence="14" key="3">
    <citation type="journal article" date="2014" name="Nature">
        <title>Elephant shark genome provides unique insights into gnathostome evolution.</title>
        <authorList>
            <consortium name="International Elephant Shark Genome Sequencing Consortium"/>
            <person name="Venkatesh B."/>
            <person name="Lee A.P."/>
            <person name="Ravi V."/>
            <person name="Maurya A.K."/>
            <person name="Lian M.M."/>
            <person name="Swann J.B."/>
            <person name="Ohta Y."/>
            <person name="Flajnik M.F."/>
            <person name="Sutoh Y."/>
            <person name="Kasahara M."/>
            <person name="Hoon S."/>
            <person name="Gangu V."/>
            <person name="Roy S.W."/>
            <person name="Irimia M."/>
            <person name="Korzh V."/>
            <person name="Kondrychyn I."/>
            <person name="Lim Z.W."/>
            <person name="Tay B.H."/>
            <person name="Tohari S."/>
            <person name="Kong K.W."/>
            <person name="Ho S."/>
            <person name="Lorente-Galdos B."/>
            <person name="Quilez J."/>
            <person name="Marques-Bonet T."/>
            <person name="Raney B.J."/>
            <person name="Ingham P.W."/>
            <person name="Tay A."/>
            <person name="Hillier L.W."/>
            <person name="Minx P."/>
            <person name="Boehm T."/>
            <person name="Wilson R.K."/>
            <person name="Brenner S."/>
            <person name="Warren W.C."/>
        </authorList>
    </citation>
    <scope>NUCLEOTIDE SEQUENCE [LARGE SCALE GENOMIC DNA]</scope>
</reference>
<feature type="region of interest" description="Disordered" evidence="9">
    <location>
        <begin position="1476"/>
        <end position="1497"/>
    </location>
</feature>
<organism evidence="13 14">
    <name type="scientific">Callorhinchus milii</name>
    <name type="common">Ghost shark</name>
    <dbReference type="NCBI Taxonomy" id="7868"/>
    <lineage>
        <taxon>Eukaryota</taxon>
        <taxon>Metazoa</taxon>
        <taxon>Chordata</taxon>
        <taxon>Craniata</taxon>
        <taxon>Vertebrata</taxon>
        <taxon>Chondrichthyes</taxon>
        <taxon>Holocephali</taxon>
        <taxon>Chimaeriformes</taxon>
        <taxon>Callorhinchidae</taxon>
        <taxon>Callorhinchus</taxon>
    </lineage>
</organism>
<dbReference type="GO" id="GO:0016324">
    <property type="term" value="C:apical plasma membrane"/>
    <property type="evidence" value="ECO:0007669"/>
    <property type="project" value="TreeGrafter"/>
</dbReference>
<reference evidence="13" key="4">
    <citation type="submission" date="2025-08" db="UniProtKB">
        <authorList>
            <consortium name="Ensembl"/>
        </authorList>
    </citation>
    <scope>IDENTIFICATION</scope>
</reference>
<evidence type="ECO:0000259" key="11">
    <source>
        <dbReference type="PROSITE" id="PS51306"/>
    </source>
</evidence>
<feature type="region of interest" description="Disordered" evidence="9">
    <location>
        <begin position="1055"/>
        <end position="1079"/>
    </location>
</feature>
<dbReference type="Pfam" id="PF08687">
    <property type="entry name" value="ASD2"/>
    <property type="match status" value="1"/>
</dbReference>
<feature type="compositionally biased region" description="Polar residues" evidence="9">
    <location>
        <begin position="142"/>
        <end position="152"/>
    </location>
</feature>
<dbReference type="InterPro" id="IPR036034">
    <property type="entry name" value="PDZ_sf"/>
</dbReference>
<feature type="compositionally biased region" description="Basic residues" evidence="9">
    <location>
        <begin position="791"/>
        <end position="800"/>
    </location>
</feature>
<evidence type="ECO:0000256" key="8">
    <source>
        <dbReference type="SAM" id="Coils"/>
    </source>
</evidence>
<feature type="compositionally biased region" description="Low complexity" evidence="9">
    <location>
        <begin position="164"/>
        <end position="192"/>
    </location>
</feature>
<dbReference type="GO" id="GO:0030864">
    <property type="term" value="C:cortical actin cytoskeleton"/>
    <property type="evidence" value="ECO:0007669"/>
    <property type="project" value="TreeGrafter"/>
</dbReference>
<dbReference type="GeneTree" id="ENSGT00940000155212"/>
<dbReference type="GO" id="GO:0043296">
    <property type="term" value="C:apical junction complex"/>
    <property type="evidence" value="ECO:0007669"/>
    <property type="project" value="TreeGrafter"/>
</dbReference>
<dbReference type="InterPro" id="IPR014799">
    <property type="entry name" value="ASD2_dom"/>
</dbReference>
<feature type="compositionally biased region" description="Polar residues" evidence="9">
    <location>
        <begin position="754"/>
        <end position="764"/>
    </location>
</feature>
<reference evidence="14" key="1">
    <citation type="journal article" date="2006" name="Science">
        <title>Ancient noncoding elements conserved in the human genome.</title>
        <authorList>
            <person name="Venkatesh B."/>
            <person name="Kirkness E.F."/>
            <person name="Loh Y.H."/>
            <person name="Halpern A.L."/>
            <person name="Lee A.P."/>
            <person name="Johnson J."/>
            <person name="Dandona N."/>
            <person name="Viswanathan L.D."/>
            <person name="Tay A."/>
            <person name="Venter J.C."/>
            <person name="Strausberg R.L."/>
            <person name="Brenner S."/>
        </authorList>
    </citation>
    <scope>NUCLEOTIDE SEQUENCE [LARGE SCALE GENOMIC DNA]</scope>
</reference>
<feature type="coiled-coil region" evidence="8">
    <location>
        <begin position="1639"/>
        <end position="1666"/>
    </location>
</feature>
<dbReference type="PROSITE" id="PS51306">
    <property type="entry name" value="ASD1"/>
    <property type="match status" value="1"/>
</dbReference>
<dbReference type="InParanoid" id="A0A4W3IEZ2"/>
<feature type="region of interest" description="Disordered" evidence="9">
    <location>
        <begin position="1168"/>
        <end position="1298"/>
    </location>
</feature>
<evidence type="ECO:0000313" key="13">
    <source>
        <dbReference type="Ensembl" id="ENSCMIP00000027392.1"/>
    </source>
</evidence>
<evidence type="ECO:0000256" key="4">
    <source>
        <dbReference type="ARBA" id="ARBA00022701"/>
    </source>
</evidence>
<feature type="compositionally biased region" description="Polar residues" evidence="9">
    <location>
        <begin position="928"/>
        <end position="943"/>
    </location>
</feature>
<reference evidence="13" key="5">
    <citation type="submission" date="2025-09" db="UniProtKB">
        <authorList>
            <consortium name="Ensembl"/>
        </authorList>
    </citation>
    <scope>IDENTIFICATION</scope>
</reference>
<feature type="compositionally biased region" description="Low complexity" evidence="9">
    <location>
        <begin position="701"/>
        <end position="715"/>
    </location>
</feature>
<feature type="compositionally biased region" description="Polar residues" evidence="9">
    <location>
        <begin position="1093"/>
        <end position="1105"/>
    </location>
</feature>
<accession>A0A4W3IEZ2</accession>
<feature type="compositionally biased region" description="Basic and acidic residues" evidence="9">
    <location>
        <begin position="839"/>
        <end position="851"/>
    </location>
</feature>
<evidence type="ECO:0000256" key="2">
    <source>
        <dbReference type="ARBA" id="ARBA00006469"/>
    </source>
</evidence>
<feature type="compositionally biased region" description="Basic and acidic residues" evidence="9">
    <location>
        <begin position="233"/>
        <end position="246"/>
    </location>
</feature>
<dbReference type="InterPro" id="IPR027685">
    <property type="entry name" value="Shroom_fam"/>
</dbReference>
<protein>
    <submittedName>
        <fullName evidence="13">Shroom family member 2</fullName>
    </submittedName>
</protein>
<dbReference type="InterPro" id="IPR014800">
    <property type="entry name" value="ASD1_dom"/>
</dbReference>
<feature type="region of interest" description="Disordered" evidence="9">
    <location>
        <begin position="678"/>
        <end position="716"/>
    </location>
</feature>
<keyword evidence="6" id="KW-0206">Cytoskeleton</keyword>
<feature type="compositionally biased region" description="Polar residues" evidence="9">
    <location>
        <begin position="209"/>
        <end position="219"/>
    </location>
</feature>
<dbReference type="SUPFAM" id="SSF50156">
    <property type="entry name" value="PDZ domain-like"/>
    <property type="match status" value="1"/>
</dbReference>
<feature type="compositionally biased region" description="Basic and acidic residues" evidence="9">
    <location>
        <begin position="801"/>
        <end position="817"/>
    </location>
</feature>
<feature type="region of interest" description="Disordered" evidence="9">
    <location>
        <begin position="379"/>
        <end position="406"/>
    </location>
</feature>
<dbReference type="STRING" id="7868.ENSCMIP00000027392"/>
<keyword evidence="8" id="KW-0175">Coiled coil</keyword>
<evidence type="ECO:0000256" key="3">
    <source>
        <dbReference type="ARBA" id="ARBA00022490"/>
    </source>
</evidence>
<dbReference type="PANTHER" id="PTHR15012">
    <property type="entry name" value="APICAL PROTEIN/SHROOM-RELATED"/>
    <property type="match status" value="1"/>
</dbReference>
<feature type="domain" description="ASD1" evidence="11">
    <location>
        <begin position="720"/>
        <end position="820"/>
    </location>
</feature>
<dbReference type="OMA" id="AVWHTRY"/>
<dbReference type="GO" id="GO:0005874">
    <property type="term" value="C:microtubule"/>
    <property type="evidence" value="ECO:0007669"/>
    <property type="project" value="UniProtKB-KW"/>
</dbReference>
<evidence type="ECO:0000259" key="12">
    <source>
        <dbReference type="PROSITE" id="PS51307"/>
    </source>
</evidence>
<name>A0A4W3IEZ2_CALMI</name>
<reference evidence="14" key="2">
    <citation type="journal article" date="2007" name="PLoS Biol.">
        <title>Survey sequencing and comparative analysis of the elephant shark (Callorhinchus milii) genome.</title>
        <authorList>
            <person name="Venkatesh B."/>
            <person name="Kirkness E.F."/>
            <person name="Loh Y.H."/>
            <person name="Halpern A.L."/>
            <person name="Lee A.P."/>
            <person name="Johnson J."/>
            <person name="Dandona N."/>
            <person name="Viswanathan L.D."/>
            <person name="Tay A."/>
            <person name="Venter J.C."/>
            <person name="Strausberg R.L."/>
            <person name="Brenner S."/>
        </authorList>
    </citation>
    <scope>NUCLEOTIDE SEQUENCE [LARGE SCALE GENOMIC DNA]</scope>
</reference>
<feature type="compositionally biased region" description="Polar residues" evidence="9">
    <location>
        <begin position="1201"/>
        <end position="1229"/>
    </location>
</feature>
<feature type="region of interest" description="Disordered" evidence="9">
    <location>
        <begin position="499"/>
        <end position="524"/>
    </location>
</feature>
<feature type="compositionally biased region" description="Basic and acidic residues" evidence="9">
    <location>
        <begin position="910"/>
        <end position="920"/>
    </location>
</feature>
<evidence type="ECO:0000256" key="7">
    <source>
        <dbReference type="PROSITE-ProRule" id="PRU00637"/>
    </source>
</evidence>
<evidence type="ECO:0000256" key="9">
    <source>
        <dbReference type="SAM" id="MobiDB-lite"/>
    </source>
</evidence>
<dbReference type="GO" id="GO:0007015">
    <property type="term" value="P:actin filament organization"/>
    <property type="evidence" value="ECO:0007669"/>
    <property type="project" value="TreeGrafter"/>
</dbReference>
<dbReference type="PANTHER" id="PTHR15012:SF8">
    <property type="entry name" value="PROTEIN SHROOM2"/>
    <property type="match status" value="1"/>
</dbReference>
<dbReference type="Gene3D" id="6.10.250.3120">
    <property type="match status" value="1"/>
</dbReference>
<feature type="domain" description="PDZ" evidence="10">
    <location>
        <begin position="1"/>
        <end position="58"/>
    </location>
</feature>
<dbReference type="Gene3D" id="2.30.42.10">
    <property type="match status" value="1"/>
</dbReference>
<sequence length="1725" mass="193072">MVSFQIEDESKAAAVGKLQVGDEIISINDVILTGYRQEAICLVKGSHKVLKIIVRRRNEPVSRPHSWHSTKFIDSQPEPAMMQLSNTGVCASWHSRYYATSSSNDLSNSWDQTNLCRISDQFSSLGSMDSLDQPPQIYQQERLSPTRSSNSMDHIAQHNKRDSAYSSFSTSSSTPDYTLSSSRNENSSSTENMLNKMGHWDAARHGNGRHSQNLGNQSGLEDKQGYLAPGVSNEERFSPRPDEQLSSRHHSAGRPNFGPIWHIPSGENRISKMLSPPPPPPVRSDSFAVTKVHEKTHVSAFADVCGPPHYSALSKPQPRGGWIAEVPSHVNDRGKEGRENPYNVTNVCETPHTAFSPSADSNKHLSESRLQYSLSSSDIRFPQPTYSSHHQRQSSDEGNFYHSDRAVFPSKPPHSGYCSSMQELPTQNSHYYNPIQIWPTKTPSPTAPAVHGISPGPENAGQSRYFCITSRQPPPVNIQPSQIKVDYWENSKAAAITPGQVEDSNNPAPSMGQKQPKYYHSQQPSLSLNDNSGLGRVETCKARMSVPVPDNVITQLMDEEKGSQWGNSAYSNGKDPTGSSCSHQLGFKNSIGSSESRHQPKEPWMPDGDSIAICPHKTPMLHSLTQENESLQENWMEGSVRQQLYELSLAKQMRRSDRFATALRNEIQMKRAQLQKSRSAAALAGPGELEEDVESWKEESTGNSRSSSDGSFSSSYKDNLKEAQARVLKATSFKRRDLEPVLTEYRPKSPECSAFTNSAASSTLGPRDGSLSAFLDTAESYPDPPVGGSHHVSRVGGRKRFTQEQKLRSYSEPEKMNEVGMSEDVQPPQPPRKTNFKSFADRRKFFEESSKTGHPTTHSKPSPKHNSQRAAGELASGKSRKPHSTEAEEPGQSVAEGRARAASLGFESALADHPKTKDLGPDPAWDLSRSSSQGNVVKQSSLPERQEYFVNPSEKDVSTHETAGQPEPQRLGTFAEYQATWREQRKVSEARSSGRYHSADNILDQSSQEPVKIQYVHERSRSSPSKDFYAQDVPIEVRKQPDSFHKAMEYTAATVDNRRSSSSMSRQLDPGCKEITSEGERLSCEQTLEHQWKTSSRNVQTSELQSQEDHSRSVTVPSSYWYPETNEGEIEKKVDVLVPQTCPKGQALNKYWTTGEELAWAEEKLAAESNRRRLTAPQRPPPPKVDKHRRQETPNLGLIAASNSAPTEQSGSSQMSTNAAEVSNGSTETPLPPKVAVNPEPQLDRYPASDYAQTGKPQVKGDNKIPSFHFFPKPSIEVPRTPSPQFAPQRLTDKPPLTVEDDSLARIEKVMENNTTVKKVPIKIVRSESQTEKESRQNLLNNVEPLSFPFDSEKEQLKTIGTSEHSYSLFSAYSRHEQEQLKDKDVNVTEAPLTDAATSDSKESEQVTAVTNYMKAKNIEDPKSEELAREIVDKDKSLADILYPNSKMKTTMDLMEGIFPKDEALLEEAQQRRKLLPKSLSPKAMEERNEEETTPIGVSLTTSSTYYSTSAPKAELLNKLKDMQQQMEEEEDSEDELNHDLTEKKQELIDSISKKLQVLREARESLQDDIQANNLLGGEVEVYVKEVCKPNEFDKFKMFIGDLDKVVNLLLSLSGRLARVENALNTLDESASPEERRTLTQKQKLLTRQHEDAKELKENLDRREKVVFEILSSYLTEEHLQDYEHFVKMKSALIIEQRELEDKIKLGEEQLKCLLDSLPPDSKPK</sequence>
<feature type="domain" description="ASD2" evidence="12">
    <location>
        <begin position="1425"/>
        <end position="1719"/>
    </location>
</feature>
<dbReference type="GO" id="GO:0051015">
    <property type="term" value="F:actin filament binding"/>
    <property type="evidence" value="ECO:0007669"/>
    <property type="project" value="InterPro"/>
</dbReference>
<evidence type="ECO:0000256" key="6">
    <source>
        <dbReference type="ARBA" id="ARBA00023212"/>
    </source>
</evidence>
<proteinExistence type="inferred from homology"/>
<evidence type="ECO:0000259" key="10">
    <source>
        <dbReference type="PROSITE" id="PS50106"/>
    </source>
</evidence>
<feature type="coiled-coil region" evidence="8">
    <location>
        <begin position="1513"/>
        <end position="1569"/>
    </location>
</feature>
<feature type="region of interest" description="Disordered" evidence="9">
    <location>
        <begin position="742"/>
        <end position="972"/>
    </location>
</feature>
<dbReference type="Pfam" id="PF08688">
    <property type="entry name" value="ASD1"/>
    <property type="match status" value="1"/>
</dbReference>
<evidence type="ECO:0000256" key="1">
    <source>
        <dbReference type="ARBA" id="ARBA00004245"/>
    </source>
</evidence>
<keyword evidence="4" id="KW-0493">Microtubule</keyword>
<keyword evidence="5 7" id="KW-0009">Actin-binding</keyword>
<dbReference type="PROSITE" id="PS51307">
    <property type="entry name" value="ASD2"/>
    <property type="match status" value="1"/>
</dbReference>
<dbReference type="PROSITE" id="PS50106">
    <property type="entry name" value="PDZ"/>
    <property type="match status" value="1"/>
</dbReference>
<comment type="subcellular location">
    <subcellularLocation>
        <location evidence="1">Cytoplasm</location>
        <location evidence="1">Cytoskeleton</location>
    </subcellularLocation>
</comment>
<keyword evidence="3" id="KW-0963">Cytoplasm</keyword>
<evidence type="ECO:0000256" key="5">
    <source>
        <dbReference type="ARBA" id="ARBA00023203"/>
    </source>
</evidence>
<evidence type="ECO:0000313" key="14">
    <source>
        <dbReference type="Proteomes" id="UP000314986"/>
    </source>
</evidence>
<dbReference type="Proteomes" id="UP000314986">
    <property type="component" value="Unassembled WGS sequence"/>
</dbReference>
<feature type="region of interest" description="Disordered" evidence="9">
    <location>
        <begin position="1091"/>
        <end position="1120"/>
    </location>
</feature>